<dbReference type="InterPro" id="IPR001789">
    <property type="entry name" value="Sig_transdc_resp-reg_receiver"/>
</dbReference>
<evidence type="ECO:0000313" key="7">
    <source>
        <dbReference type="Proteomes" id="UP001447188"/>
    </source>
</evidence>
<dbReference type="SMART" id="SM00388">
    <property type="entry name" value="HisKA"/>
    <property type="match status" value="1"/>
</dbReference>
<keyword evidence="7" id="KW-1185">Reference proteome</keyword>
<dbReference type="InterPro" id="IPR036097">
    <property type="entry name" value="HisK_dim/P_sf"/>
</dbReference>
<dbReference type="Pfam" id="PF02518">
    <property type="entry name" value="HATPase_c"/>
    <property type="match status" value="1"/>
</dbReference>
<dbReference type="PROSITE" id="PS50109">
    <property type="entry name" value="HIS_KIN"/>
    <property type="match status" value="1"/>
</dbReference>
<dbReference type="CDD" id="cd00082">
    <property type="entry name" value="HisKA"/>
    <property type="match status" value="1"/>
</dbReference>
<dbReference type="CDD" id="cd17546">
    <property type="entry name" value="REC_hyHK_CKI1_RcsC-like"/>
    <property type="match status" value="1"/>
</dbReference>
<name>A0ABR3GDV9_9PEZI</name>
<dbReference type="InterPro" id="IPR004358">
    <property type="entry name" value="Sig_transdc_His_kin-like_C"/>
</dbReference>
<feature type="modified residue" description="4-aspartylphosphate" evidence="2">
    <location>
        <position position="763"/>
    </location>
</feature>
<evidence type="ECO:0000259" key="4">
    <source>
        <dbReference type="PROSITE" id="PS50109"/>
    </source>
</evidence>
<keyword evidence="1 2" id="KW-0597">Phosphoprotein</keyword>
<feature type="region of interest" description="Disordered" evidence="3">
    <location>
        <begin position="647"/>
        <end position="699"/>
    </location>
</feature>
<dbReference type="PRINTS" id="PR00344">
    <property type="entry name" value="BCTRLSENSOR"/>
</dbReference>
<dbReference type="PROSITE" id="PS50110">
    <property type="entry name" value="RESPONSE_REGULATORY"/>
    <property type="match status" value="1"/>
</dbReference>
<dbReference type="SUPFAM" id="SSF55874">
    <property type="entry name" value="ATPase domain of HSP90 chaperone/DNA topoisomerase II/histidine kinase"/>
    <property type="match status" value="1"/>
</dbReference>
<evidence type="ECO:0000256" key="3">
    <source>
        <dbReference type="SAM" id="MobiDB-lite"/>
    </source>
</evidence>
<feature type="compositionally biased region" description="Polar residues" evidence="3">
    <location>
        <begin position="688"/>
        <end position="699"/>
    </location>
</feature>
<dbReference type="PANTHER" id="PTHR43719">
    <property type="entry name" value="TWO-COMPONENT HISTIDINE KINASE"/>
    <property type="match status" value="1"/>
</dbReference>
<evidence type="ECO:0000256" key="1">
    <source>
        <dbReference type="ARBA" id="ARBA00022553"/>
    </source>
</evidence>
<proteinExistence type="predicted"/>
<dbReference type="InterPro" id="IPR003661">
    <property type="entry name" value="HisK_dim/P_dom"/>
</dbReference>
<dbReference type="InterPro" id="IPR005467">
    <property type="entry name" value="His_kinase_dom"/>
</dbReference>
<dbReference type="SMART" id="SM00448">
    <property type="entry name" value="REC"/>
    <property type="match status" value="1"/>
</dbReference>
<dbReference type="PANTHER" id="PTHR43719:SF60">
    <property type="entry name" value="HISTIDINE KINASE G2"/>
    <property type="match status" value="1"/>
</dbReference>
<dbReference type="Gene3D" id="1.10.287.130">
    <property type="match status" value="1"/>
</dbReference>
<feature type="domain" description="Response regulatory" evidence="5">
    <location>
        <begin position="706"/>
        <end position="833"/>
    </location>
</feature>
<dbReference type="Pfam" id="PF00072">
    <property type="entry name" value="Response_reg"/>
    <property type="match status" value="1"/>
</dbReference>
<evidence type="ECO:0008006" key="8">
    <source>
        <dbReference type="Google" id="ProtNLM"/>
    </source>
</evidence>
<dbReference type="InterPro" id="IPR036890">
    <property type="entry name" value="HATPase_C_sf"/>
</dbReference>
<comment type="caution">
    <text evidence="6">The sequence shown here is derived from an EMBL/GenBank/DDBJ whole genome shotgun (WGS) entry which is preliminary data.</text>
</comment>
<protein>
    <recommendedName>
        <fullName evidence="8">Histidine kinase</fullName>
    </recommendedName>
</protein>
<feature type="compositionally biased region" description="Pro residues" evidence="3">
    <location>
        <begin position="673"/>
        <end position="687"/>
    </location>
</feature>
<dbReference type="SUPFAM" id="SSF52172">
    <property type="entry name" value="CheY-like"/>
    <property type="match status" value="1"/>
</dbReference>
<evidence type="ECO:0000313" key="6">
    <source>
        <dbReference type="EMBL" id="KAL0634036.1"/>
    </source>
</evidence>
<sequence>MVYWSRDLVAVYNVQAKIMAGDNHPGALGKPFSVGFPAFTEYMTPFLERALEGKTSLRTDEPLFLNIEVPNEECYYNFIISPIIGASGTAEGVLKQAHSRTSQVIQARRMQTLHKIQENVELIRDLDREEFWKLLLEGLGANEVDSPFALLYKVVSGRRSVLAATLGIPDELLLEGDLVPGEVRVGGKIDSVSGRRGRRTGSSSRCDVPASDRLPTPSGPEDSGNMTPADETGTTSSSSILDPEDSFLFIQEMLLARESNSVVTKDLTTVTHEYKQMLAKIEYRGFGDPCTHAVVIPIQPSPSNTFAFLILGLNPRRPYNNEYLMWLNMLMEQLGTSIGRVRLLTEDLRRAVQEARHQKQLASQALERKRQQENFIDISSHELRNPLSAVLQSAEGIISLLDRYQTGSIKLLDIEQIVDSAQTILLCVNHQRLIIEDILAVSKLDSNLMTVFPAPSDPRDLIWNGLKMFEAELASKGIDWEFRVLEAYDLLEVGWVKLDPSRTTQILVNLVANAIKFTALKSSKKKISVLLDASLESPTNWSNFDYLPTEKLGEDVTEREEWGTGEPIFLSVAVKDTGIGISIKNKRNLFQRFNQVPKTHITYGGSGLGLYISRRLCQLQGGNIGVASVEGQGSTFRFYIKVRRTAKPDTPHTSIGSPGSVHGTREKERLNTPPAPSETPCDQPPTPMDTTPEQTTGKTNPAPLYYVLVVEDNLINQKVLQRQLIVEGCAVDTANNGQEALDKIMLSKFVKEGGTPLDVVLMDMEMPVMSGVEATKRIRNMELEKRSLHVPIIGISANARPEQMTEMTEAGMDDAIPKPFRIPELLRKLRTVCQPFTNVKNPK</sequence>
<organism evidence="6 7">
    <name type="scientific">Discina gigas</name>
    <dbReference type="NCBI Taxonomy" id="1032678"/>
    <lineage>
        <taxon>Eukaryota</taxon>
        <taxon>Fungi</taxon>
        <taxon>Dikarya</taxon>
        <taxon>Ascomycota</taxon>
        <taxon>Pezizomycotina</taxon>
        <taxon>Pezizomycetes</taxon>
        <taxon>Pezizales</taxon>
        <taxon>Discinaceae</taxon>
        <taxon>Discina</taxon>
    </lineage>
</organism>
<feature type="domain" description="Histidine kinase" evidence="4">
    <location>
        <begin position="378"/>
        <end position="644"/>
    </location>
</feature>
<dbReference type="InterPro" id="IPR050956">
    <property type="entry name" value="2C_system_His_kinase"/>
</dbReference>
<dbReference type="InterPro" id="IPR003594">
    <property type="entry name" value="HATPase_dom"/>
</dbReference>
<dbReference type="Proteomes" id="UP001447188">
    <property type="component" value="Unassembled WGS sequence"/>
</dbReference>
<dbReference type="SUPFAM" id="SSF47384">
    <property type="entry name" value="Homodimeric domain of signal transducing histidine kinase"/>
    <property type="match status" value="1"/>
</dbReference>
<feature type="region of interest" description="Disordered" evidence="3">
    <location>
        <begin position="189"/>
        <end position="240"/>
    </location>
</feature>
<dbReference type="Gene3D" id="3.40.50.2300">
    <property type="match status" value="1"/>
</dbReference>
<evidence type="ECO:0000256" key="2">
    <source>
        <dbReference type="PROSITE-ProRule" id="PRU00169"/>
    </source>
</evidence>
<dbReference type="Gene3D" id="3.30.565.10">
    <property type="entry name" value="Histidine kinase-like ATPase, C-terminal domain"/>
    <property type="match status" value="1"/>
</dbReference>
<dbReference type="EMBL" id="JBBBZM010000106">
    <property type="protein sequence ID" value="KAL0634036.1"/>
    <property type="molecule type" value="Genomic_DNA"/>
</dbReference>
<reference evidence="6 7" key="1">
    <citation type="submission" date="2024-02" db="EMBL/GenBank/DDBJ databases">
        <title>Discinaceae phylogenomics.</title>
        <authorList>
            <person name="Dirks A.C."/>
            <person name="James T.Y."/>
        </authorList>
    </citation>
    <scope>NUCLEOTIDE SEQUENCE [LARGE SCALE GENOMIC DNA]</scope>
    <source>
        <strain evidence="6 7">ACD0624</strain>
    </source>
</reference>
<dbReference type="Pfam" id="PF00512">
    <property type="entry name" value="HisKA"/>
    <property type="match status" value="1"/>
</dbReference>
<accession>A0ABR3GDV9</accession>
<gene>
    <name evidence="6" type="ORF">Q9L58_007054</name>
</gene>
<dbReference type="SMART" id="SM00387">
    <property type="entry name" value="HATPase_c"/>
    <property type="match status" value="1"/>
</dbReference>
<evidence type="ECO:0000259" key="5">
    <source>
        <dbReference type="PROSITE" id="PS50110"/>
    </source>
</evidence>
<dbReference type="InterPro" id="IPR011006">
    <property type="entry name" value="CheY-like_superfamily"/>
</dbReference>